<name>A0A0F9T6L6_9ZZZZ</name>
<dbReference type="AlphaFoldDB" id="A0A0F9T6L6"/>
<evidence type="ECO:0000313" key="1">
    <source>
        <dbReference type="EMBL" id="KKN37148.1"/>
    </source>
</evidence>
<dbReference type="EMBL" id="LAZR01001915">
    <property type="protein sequence ID" value="KKN37148.1"/>
    <property type="molecule type" value="Genomic_DNA"/>
</dbReference>
<reference evidence="1" key="1">
    <citation type="journal article" date="2015" name="Nature">
        <title>Complex archaea that bridge the gap between prokaryotes and eukaryotes.</title>
        <authorList>
            <person name="Spang A."/>
            <person name="Saw J.H."/>
            <person name="Jorgensen S.L."/>
            <person name="Zaremba-Niedzwiedzka K."/>
            <person name="Martijn J."/>
            <person name="Lind A.E."/>
            <person name="van Eijk R."/>
            <person name="Schleper C."/>
            <person name="Guy L."/>
            <person name="Ettema T.J."/>
        </authorList>
    </citation>
    <scope>NUCLEOTIDE SEQUENCE</scope>
</reference>
<protein>
    <submittedName>
        <fullName evidence="1">Uncharacterized protein</fullName>
    </submittedName>
</protein>
<gene>
    <name evidence="1" type="ORF">LCGC14_0766270</name>
</gene>
<organism evidence="1">
    <name type="scientific">marine sediment metagenome</name>
    <dbReference type="NCBI Taxonomy" id="412755"/>
    <lineage>
        <taxon>unclassified sequences</taxon>
        <taxon>metagenomes</taxon>
        <taxon>ecological metagenomes</taxon>
    </lineage>
</organism>
<sequence>MERIRRNKGKVVPAYNLAACKVIEEYGKQHGYTFQHAENGGEFHIKELGYWVDGYDKERNVVIEYEEPRHQYPMRRARDTKRYQEIVNHLNCELIRLVETASGEYKIVREH</sequence>
<comment type="caution">
    <text evidence="1">The sequence shown here is derived from an EMBL/GenBank/DDBJ whole genome shotgun (WGS) entry which is preliminary data.</text>
</comment>
<proteinExistence type="predicted"/>
<accession>A0A0F9T6L6</accession>